<feature type="transmembrane region" description="Helical" evidence="8">
    <location>
        <begin position="428"/>
        <end position="449"/>
    </location>
</feature>
<evidence type="ECO:0000256" key="4">
    <source>
        <dbReference type="ARBA" id="ARBA00022679"/>
    </source>
</evidence>
<dbReference type="AlphaFoldDB" id="A0A1J5SBP3"/>
<dbReference type="PANTHER" id="PTHR33908:SF11">
    <property type="entry name" value="MEMBRANE PROTEIN"/>
    <property type="match status" value="1"/>
</dbReference>
<organism evidence="10">
    <name type="scientific">mine drainage metagenome</name>
    <dbReference type="NCBI Taxonomy" id="410659"/>
    <lineage>
        <taxon>unclassified sequences</taxon>
        <taxon>metagenomes</taxon>
        <taxon>ecological metagenomes</taxon>
    </lineage>
</organism>
<evidence type="ECO:0000313" key="10">
    <source>
        <dbReference type="EMBL" id="OIR01464.1"/>
    </source>
</evidence>
<feature type="transmembrane region" description="Helical" evidence="8">
    <location>
        <begin position="302"/>
        <end position="320"/>
    </location>
</feature>
<feature type="transmembrane region" description="Helical" evidence="8">
    <location>
        <begin position="352"/>
        <end position="372"/>
    </location>
</feature>
<dbReference type="InterPro" id="IPR050297">
    <property type="entry name" value="LipidA_mod_glycosyltrf_83"/>
</dbReference>
<keyword evidence="3 10" id="KW-0328">Glycosyltransferase</keyword>
<comment type="caution">
    <text evidence="10">The sequence shown here is derived from an EMBL/GenBank/DDBJ whole genome shotgun (WGS) entry which is preliminary data.</text>
</comment>
<keyword evidence="6 8" id="KW-1133">Transmembrane helix</keyword>
<reference evidence="10" key="1">
    <citation type="submission" date="2016-10" db="EMBL/GenBank/DDBJ databases">
        <title>Sequence of Gallionella enrichment culture.</title>
        <authorList>
            <person name="Poehlein A."/>
            <person name="Muehling M."/>
            <person name="Daniel R."/>
        </authorList>
    </citation>
    <scope>NUCLEOTIDE SEQUENCE</scope>
</reference>
<accession>A0A1J5SBP3</accession>
<gene>
    <name evidence="10" type="primary">arnT_13</name>
    <name evidence="10" type="ORF">GALL_165550</name>
</gene>
<dbReference type="GO" id="GO:0008610">
    <property type="term" value="P:lipid biosynthetic process"/>
    <property type="evidence" value="ECO:0007669"/>
    <property type="project" value="UniProtKB-ARBA"/>
</dbReference>
<feature type="transmembrane region" description="Helical" evidence="8">
    <location>
        <begin position="101"/>
        <end position="120"/>
    </location>
</feature>
<feature type="transmembrane region" description="Helical" evidence="8">
    <location>
        <begin position="212"/>
        <end position="234"/>
    </location>
</feature>
<feature type="transmembrane region" description="Helical" evidence="8">
    <location>
        <begin position="172"/>
        <end position="205"/>
    </location>
</feature>
<keyword evidence="4 10" id="KW-0808">Transferase</keyword>
<evidence type="ECO:0000256" key="3">
    <source>
        <dbReference type="ARBA" id="ARBA00022676"/>
    </source>
</evidence>
<feature type="transmembrane region" description="Helical" evidence="8">
    <location>
        <begin position="75"/>
        <end position="94"/>
    </location>
</feature>
<evidence type="ECO:0000256" key="8">
    <source>
        <dbReference type="SAM" id="Phobius"/>
    </source>
</evidence>
<sequence length="547" mass="61846">MYAYYTKLKEPEITPIKAGFLFLLCATWLLTGLVGHDPWKPDEAYGFGLIYHIIHSHDWIVPTLAGDPYLDKPPLYYWTAALFAKAFAAILPLHDGARLATGFYTALTLLFVGLTGRELFGNNRGWPAAVILIGCLGMLVHAHEILTDNTLLTGCAMMLYGYALSLRRAKAAGVLIGLGVGIGFMSKGFIAPMLFLLISIGLLLFRSWRTRTYFATLGIALLCALPWLVVWPWLLFQRSPELFIEWAWTRNVGRWLSYAGNGNFHEAFYYLKALPWMAWPAAPLAAWTVWEARKRIAQEPEFQLLLTSFIVMLLVLSFVPDINDQNGLPMLLPIALLATAALSTVRRGAANALDWFGIMTFALLAIALWWGWAGLLLDNNAKITHWLKDYQPGFDATFNATPFWIASGVTVGWIVLVWRVGRSVRRSLINWAAGVTLLWILIMTLWLPWLDTGKSYRHMVDDLKASLPQKYNCIAGVRIGDSQRAMLQYFGDINTRARSTRVCDLLLVQGNRIAKPIEDEIGWDKIWEGGRKGDQNERFRLYQRVRQ</sequence>
<feature type="transmembrane region" description="Helical" evidence="8">
    <location>
        <begin position="326"/>
        <end position="345"/>
    </location>
</feature>
<feature type="domain" description="Glycosyltransferase RgtA/B/C/D-like" evidence="9">
    <location>
        <begin position="71"/>
        <end position="229"/>
    </location>
</feature>
<keyword evidence="2" id="KW-1003">Cell membrane</keyword>
<proteinExistence type="predicted"/>
<dbReference type="Pfam" id="PF13231">
    <property type="entry name" value="PMT_2"/>
    <property type="match status" value="1"/>
</dbReference>
<evidence type="ECO:0000259" key="9">
    <source>
        <dbReference type="Pfam" id="PF13231"/>
    </source>
</evidence>
<comment type="subcellular location">
    <subcellularLocation>
        <location evidence="1">Cell membrane</location>
        <topology evidence="1">Multi-pass membrane protein</topology>
    </subcellularLocation>
</comment>
<feature type="transmembrane region" description="Helical" evidence="8">
    <location>
        <begin position="126"/>
        <end position="142"/>
    </location>
</feature>
<evidence type="ECO:0000256" key="6">
    <source>
        <dbReference type="ARBA" id="ARBA00022989"/>
    </source>
</evidence>
<evidence type="ECO:0000256" key="2">
    <source>
        <dbReference type="ARBA" id="ARBA00022475"/>
    </source>
</evidence>
<dbReference type="GO" id="GO:0005886">
    <property type="term" value="C:plasma membrane"/>
    <property type="evidence" value="ECO:0007669"/>
    <property type="project" value="UniProtKB-SubCell"/>
</dbReference>
<feature type="transmembrane region" description="Helical" evidence="8">
    <location>
        <begin position="403"/>
        <end position="421"/>
    </location>
</feature>
<evidence type="ECO:0000256" key="1">
    <source>
        <dbReference type="ARBA" id="ARBA00004651"/>
    </source>
</evidence>
<dbReference type="EMBL" id="MLJW01000084">
    <property type="protein sequence ID" value="OIR01464.1"/>
    <property type="molecule type" value="Genomic_DNA"/>
</dbReference>
<evidence type="ECO:0000256" key="7">
    <source>
        <dbReference type="ARBA" id="ARBA00023136"/>
    </source>
</evidence>
<dbReference type="GO" id="GO:0103015">
    <property type="term" value="F:4-amino-4-deoxy-L-arabinose transferase activity"/>
    <property type="evidence" value="ECO:0007669"/>
    <property type="project" value="UniProtKB-EC"/>
</dbReference>
<keyword evidence="7 8" id="KW-0472">Membrane</keyword>
<name>A0A1J5SBP3_9ZZZZ</name>
<evidence type="ECO:0000256" key="5">
    <source>
        <dbReference type="ARBA" id="ARBA00022692"/>
    </source>
</evidence>
<dbReference type="EC" id="2.4.2.43" evidence="10"/>
<dbReference type="PANTHER" id="PTHR33908">
    <property type="entry name" value="MANNOSYLTRANSFERASE YKCB-RELATED"/>
    <property type="match status" value="1"/>
</dbReference>
<feature type="transmembrane region" description="Helical" evidence="8">
    <location>
        <begin position="267"/>
        <end position="290"/>
    </location>
</feature>
<protein>
    <submittedName>
        <fullName evidence="10">Undecaprenyl phosphate-alpha-4-amino-4-deoxy-L-arabinose arabinosyl transferase</fullName>
        <ecNumber evidence="10">2.4.2.43</ecNumber>
    </submittedName>
</protein>
<dbReference type="InterPro" id="IPR038731">
    <property type="entry name" value="RgtA/B/C-like"/>
</dbReference>
<keyword evidence="5 8" id="KW-0812">Transmembrane</keyword>